<accession>A0A7G9QH89</accession>
<evidence type="ECO:0000313" key="2">
    <source>
        <dbReference type="EMBL" id="QNN42714.1"/>
    </source>
</evidence>
<dbReference type="AlphaFoldDB" id="A0A7G9QH89"/>
<gene>
    <name evidence="2" type="ORF">H9L23_00930</name>
</gene>
<dbReference type="RefSeq" id="WP_187593185.1">
    <property type="nucleotide sequence ID" value="NZ_CP060723.1"/>
</dbReference>
<sequence>MRIKSIHLFVLAIVMAATTAFVSTGSSHERLTRYYYYDNDGTGPNAQDWHTTEPSSSLEIECLPASTICSADFDKQPVGSPVSNGAIATNVDNGLYQ</sequence>
<proteinExistence type="predicted"/>
<feature type="signal peptide" evidence="1">
    <location>
        <begin position="1"/>
        <end position="22"/>
    </location>
</feature>
<organism evidence="2 3">
    <name type="scientific">Pedobacter roseus</name>
    <dbReference type="NCBI Taxonomy" id="336820"/>
    <lineage>
        <taxon>Bacteria</taxon>
        <taxon>Pseudomonadati</taxon>
        <taxon>Bacteroidota</taxon>
        <taxon>Sphingobacteriia</taxon>
        <taxon>Sphingobacteriales</taxon>
        <taxon>Sphingobacteriaceae</taxon>
        <taxon>Pedobacter</taxon>
    </lineage>
</organism>
<dbReference type="EMBL" id="CP060723">
    <property type="protein sequence ID" value="QNN42714.1"/>
    <property type="molecule type" value="Genomic_DNA"/>
</dbReference>
<evidence type="ECO:0000313" key="3">
    <source>
        <dbReference type="Proteomes" id="UP000515806"/>
    </source>
</evidence>
<name>A0A7G9QH89_9SPHI</name>
<dbReference type="KEGG" id="proe:H9L23_00930"/>
<keyword evidence="3" id="KW-1185">Reference proteome</keyword>
<evidence type="ECO:0000256" key="1">
    <source>
        <dbReference type="SAM" id="SignalP"/>
    </source>
</evidence>
<dbReference type="Proteomes" id="UP000515806">
    <property type="component" value="Chromosome"/>
</dbReference>
<feature type="chain" id="PRO_5028813670" evidence="1">
    <location>
        <begin position="23"/>
        <end position="97"/>
    </location>
</feature>
<protein>
    <submittedName>
        <fullName evidence="2">Uncharacterized protein</fullName>
    </submittedName>
</protein>
<keyword evidence="1" id="KW-0732">Signal</keyword>
<reference evidence="2 3" key="1">
    <citation type="submission" date="2020-08" db="EMBL/GenBank/DDBJ databases">
        <title>Genome sequence of Pedobacter roseus KACC 11594T.</title>
        <authorList>
            <person name="Hyun D.-W."/>
            <person name="Bae J.-W."/>
        </authorList>
    </citation>
    <scope>NUCLEOTIDE SEQUENCE [LARGE SCALE GENOMIC DNA]</scope>
    <source>
        <strain evidence="2 3">KACC 11594</strain>
    </source>
</reference>